<feature type="region of interest" description="Disordered" evidence="1">
    <location>
        <begin position="41"/>
        <end position="122"/>
    </location>
</feature>
<evidence type="ECO:0000256" key="1">
    <source>
        <dbReference type="SAM" id="MobiDB-lite"/>
    </source>
</evidence>
<feature type="compositionally biased region" description="Polar residues" evidence="1">
    <location>
        <begin position="210"/>
        <end position="219"/>
    </location>
</feature>
<dbReference type="Proteomes" id="UP001345827">
    <property type="component" value="Unassembled WGS sequence"/>
</dbReference>
<keyword evidence="2" id="KW-0472">Membrane</keyword>
<feature type="region of interest" description="Disordered" evidence="1">
    <location>
        <begin position="157"/>
        <end position="183"/>
    </location>
</feature>
<name>A0AAV9Q582_9PEZI</name>
<sequence>MCMGRMVLIYLTQDELITTLWTSITPCVSTSKITLIGSPLSTGNAQSNSSSASPAASTPPPEQTTTTTPSQAQSPLIQTTSAPIPTSMTPTSETISSTSTSTYTTSTRSPPSSTVPPSGSGSGISTNAKIGIGVGAGLGGAGLLTLAAAFSIWQHRRKAGASKEGPQTGQQQPNPMQNGFDRAELPGHEVVSPAFSELEGSPVHRHFMQSDPNATITPQSHRERSELQSTSTVSELDSSMKPRGDG</sequence>
<keyword evidence="4" id="KW-1185">Reference proteome</keyword>
<feature type="compositionally biased region" description="Low complexity" evidence="1">
    <location>
        <begin position="83"/>
        <end position="122"/>
    </location>
</feature>
<keyword evidence="2" id="KW-0812">Transmembrane</keyword>
<proteinExistence type="predicted"/>
<feature type="transmembrane region" description="Helical" evidence="2">
    <location>
        <begin position="130"/>
        <end position="153"/>
    </location>
</feature>
<feature type="compositionally biased region" description="Polar residues" evidence="1">
    <location>
        <begin position="165"/>
        <end position="177"/>
    </location>
</feature>
<keyword evidence="2" id="KW-1133">Transmembrane helix</keyword>
<feature type="compositionally biased region" description="Low complexity" evidence="1">
    <location>
        <begin position="45"/>
        <end position="56"/>
    </location>
</feature>
<feature type="region of interest" description="Disordered" evidence="1">
    <location>
        <begin position="199"/>
        <end position="246"/>
    </location>
</feature>
<feature type="compositionally biased region" description="Low complexity" evidence="1">
    <location>
        <begin position="63"/>
        <end position="75"/>
    </location>
</feature>
<evidence type="ECO:0000313" key="3">
    <source>
        <dbReference type="EMBL" id="KAK5535313.1"/>
    </source>
</evidence>
<organism evidence="3 4">
    <name type="scientific">Vermiconidia calcicola</name>
    <dbReference type="NCBI Taxonomy" id="1690605"/>
    <lineage>
        <taxon>Eukaryota</taxon>
        <taxon>Fungi</taxon>
        <taxon>Dikarya</taxon>
        <taxon>Ascomycota</taxon>
        <taxon>Pezizomycotina</taxon>
        <taxon>Dothideomycetes</taxon>
        <taxon>Dothideomycetidae</taxon>
        <taxon>Mycosphaerellales</taxon>
        <taxon>Extremaceae</taxon>
        <taxon>Vermiconidia</taxon>
    </lineage>
</organism>
<feature type="compositionally biased region" description="Polar residues" evidence="1">
    <location>
        <begin position="227"/>
        <end position="237"/>
    </location>
</feature>
<dbReference type="EMBL" id="JAXLQG010000010">
    <property type="protein sequence ID" value="KAK5535313.1"/>
    <property type="molecule type" value="Genomic_DNA"/>
</dbReference>
<dbReference type="AlphaFoldDB" id="A0AAV9Q582"/>
<comment type="caution">
    <text evidence="3">The sequence shown here is derived from an EMBL/GenBank/DDBJ whole genome shotgun (WGS) entry which is preliminary data.</text>
</comment>
<reference evidence="3 4" key="1">
    <citation type="submission" date="2023-06" db="EMBL/GenBank/DDBJ databases">
        <title>Black Yeasts Isolated from many extreme environments.</title>
        <authorList>
            <person name="Coleine C."/>
            <person name="Stajich J.E."/>
            <person name="Selbmann L."/>
        </authorList>
    </citation>
    <scope>NUCLEOTIDE SEQUENCE [LARGE SCALE GENOMIC DNA]</scope>
    <source>
        <strain evidence="3 4">CCFEE 5887</strain>
    </source>
</reference>
<evidence type="ECO:0000256" key="2">
    <source>
        <dbReference type="SAM" id="Phobius"/>
    </source>
</evidence>
<protein>
    <recommendedName>
        <fullName evidence="5">Mid2 domain-containing protein</fullName>
    </recommendedName>
</protein>
<evidence type="ECO:0008006" key="5">
    <source>
        <dbReference type="Google" id="ProtNLM"/>
    </source>
</evidence>
<gene>
    <name evidence="3" type="ORF">LTR25_006321</name>
</gene>
<evidence type="ECO:0000313" key="4">
    <source>
        <dbReference type="Proteomes" id="UP001345827"/>
    </source>
</evidence>
<accession>A0AAV9Q582</accession>